<reference evidence="2" key="1">
    <citation type="submission" date="2016-10" db="EMBL/GenBank/DDBJ databases">
        <authorList>
            <person name="Varghese N."/>
            <person name="Submissions S."/>
        </authorList>
    </citation>
    <scope>NUCLEOTIDE SEQUENCE [LARGE SCALE GENOMIC DNA]</scope>
    <source>
        <strain evidence="2">CGMCC 1.9108</strain>
    </source>
</reference>
<dbReference type="InterPro" id="IPR036188">
    <property type="entry name" value="FAD/NAD-bd_sf"/>
</dbReference>
<dbReference type="Proteomes" id="UP000199628">
    <property type="component" value="Unassembled WGS sequence"/>
</dbReference>
<evidence type="ECO:0000313" key="1">
    <source>
        <dbReference type="EMBL" id="SDC40351.1"/>
    </source>
</evidence>
<evidence type="ECO:0000313" key="2">
    <source>
        <dbReference type="Proteomes" id="UP000199628"/>
    </source>
</evidence>
<proteinExistence type="predicted"/>
<protein>
    <submittedName>
        <fullName evidence="1">Uncharacterized protein</fullName>
    </submittedName>
</protein>
<sequence length="188" mass="20714">MAITLRVSLDESIGDLGFSNVELRDYIELNRNLPDLWDLAQGMWEGCPGPSRFKNETAREQLVRGIRELTDVIVRMVKSGTLDFIGCNICIATGATWRRDGVCWPCPSPPARVFAPDDLMEGRLPGGRVVIFDDDHCYLGGALAELLVKSGADVTLVNPAPCVSDGTRNTLEQGAFMSGWPRRAWRSC</sequence>
<accession>A0A1G6LAW7</accession>
<dbReference type="SUPFAM" id="SSF51905">
    <property type="entry name" value="FAD/NAD(P)-binding domain"/>
    <property type="match status" value="1"/>
</dbReference>
<dbReference type="Gene3D" id="3.50.50.60">
    <property type="entry name" value="FAD/NAD(P)-binding domain"/>
    <property type="match status" value="1"/>
</dbReference>
<gene>
    <name evidence="1" type="ORF">SAMN04488239_102194</name>
</gene>
<name>A0A1G6LAW7_9RHOB</name>
<dbReference type="Gene3D" id="3.40.50.720">
    <property type="entry name" value="NAD(P)-binding Rossmann-like Domain"/>
    <property type="match status" value="1"/>
</dbReference>
<dbReference type="EMBL" id="FMZV01000002">
    <property type="protein sequence ID" value="SDC40351.1"/>
    <property type="molecule type" value="Genomic_DNA"/>
</dbReference>
<organism evidence="1 2">
    <name type="scientific">Ruegeria marina</name>
    <dbReference type="NCBI Taxonomy" id="639004"/>
    <lineage>
        <taxon>Bacteria</taxon>
        <taxon>Pseudomonadati</taxon>
        <taxon>Pseudomonadota</taxon>
        <taxon>Alphaproteobacteria</taxon>
        <taxon>Rhodobacterales</taxon>
        <taxon>Roseobacteraceae</taxon>
        <taxon>Ruegeria</taxon>
    </lineage>
</organism>
<dbReference type="AlphaFoldDB" id="A0A1G6LAW7"/>
<dbReference type="STRING" id="639004.SAMN04488239_102194"/>
<keyword evidence="2" id="KW-1185">Reference proteome</keyword>